<dbReference type="KEGG" id="hli:HLI_21420"/>
<evidence type="ECO:0000313" key="2">
    <source>
        <dbReference type="EMBL" id="QAS54815.1"/>
    </source>
</evidence>
<proteinExistence type="predicted"/>
<dbReference type="EMBL" id="CP026119">
    <property type="protein sequence ID" value="QAS54815.1"/>
    <property type="molecule type" value="Genomic_DNA"/>
</dbReference>
<dbReference type="GO" id="GO:0003676">
    <property type="term" value="F:nucleic acid binding"/>
    <property type="evidence" value="ECO:0007669"/>
    <property type="project" value="InterPro"/>
</dbReference>
<organism evidence="2 3">
    <name type="scientific">Halobacillus litoralis</name>
    <dbReference type="NCBI Taxonomy" id="45668"/>
    <lineage>
        <taxon>Bacteria</taxon>
        <taxon>Bacillati</taxon>
        <taxon>Bacillota</taxon>
        <taxon>Bacilli</taxon>
        <taxon>Bacillales</taxon>
        <taxon>Bacillaceae</taxon>
        <taxon>Halobacillus</taxon>
    </lineage>
</organism>
<dbReference type="InterPro" id="IPR012340">
    <property type="entry name" value="NA-bd_OB-fold"/>
</dbReference>
<dbReference type="AlphaFoldDB" id="A0A410MJI1"/>
<feature type="domain" description="S1 motif" evidence="1">
    <location>
        <begin position="133"/>
        <end position="203"/>
    </location>
</feature>
<sequence>MSELLKQSWNNEEELSALAKMQRNREVVEGVVRSVGVKKMPVETNGRMETAEVEVAIFLLPGGVKAYCPANEFSDHQYSSLIGFVGTIQEFIIDRIDLEQKVAIVSVRQADEMKKDLFWEELDYLEKNEAFDSKVYEGVISGFNPEKENIFVRVNGTDCFMTRYDWDYGRIRDLASQVERGTKIQVKVQRVDRERNMIHVSRKATFEDPFDKLEELRDEGAVAGKVTEVHPIHGIFIKLDIGLEVKGMKPRDKEEPDVGDIVSCKVRTIDKAKRHCKVVIIGYPRGKKKLKNIGSFLFE</sequence>
<keyword evidence="2" id="KW-0614">Plasmid</keyword>
<dbReference type="Gene3D" id="2.40.50.140">
    <property type="entry name" value="Nucleic acid-binding proteins"/>
    <property type="match status" value="1"/>
</dbReference>
<dbReference type="RefSeq" id="WP_128527044.1">
    <property type="nucleotide sequence ID" value="NZ_CP026119.1"/>
</dbReference>
<dbReference type="SUPFAM" id="SSF50249">
    <property type="entry name" value="Nucleic acid-binding proteins"/>
    <property type="match status" value="1"/>
</dbReference>
<dbReference type="Proteomes" id="UP000287756">
    <property type="component" value="Plasmid pLDW-31"/>
</dbReference>
<gene>
    <name evidence="2" type="ORF">HLI_21420</name>
</gene>
<evidence type="ECO:0000259" key="1">
    <source>
        <dbReference type="PROSITE" id="PS50126"/>
    </source>
</evidence>
<accession>A0A410MJI1</accession>
<dbReference type="SMART" id="SM00316">
    <property type="entry name" value="S1"/>
    <property type="match status" value="2"/>
</dbReference>
<reference evidence="2 3" key="1">
    <citation type="submission" date="2018-01" db="EMBL/GenBank/DDBJ databases">
        <title>The whole genome sequencing and assembly of Halobacillus litoralis ERB031 strain.</title>
        <authorList>
            <person name="Lee S.-J."/>
            <person name="Park M.-K."/>
            <person name="Kim J.-Y."/>
            <person name="Lee Y.-J."/>
            <person name="Yi H."/>
            <person name="Bahn Y.-S."/>
            <person name="Kim J.F."/>
            <person name="Lee D.-W."/>
        </authorList>
    </citation>
    <scope>NUCLEOTIDE SEQUENCE [LARGE SCALE GENOMIC DNA]</scope>
    <source>
        <strain evidence="2 3">ERB 031</strain>
        <plasmid evidence="3">pldw-31</plasmid>
    </source>
</reference>
<dbReference type="OrthoDB" id="2905506at2"/>
<protein>
    <submittedName>
        <fullName evidence="2">RNA-binding protein</fullName>
    </submittedName>
</protein>
<geneLocation type="plasmid" evidence="3">
    <name>pldw-31</name>
</geneLocation>
<dbReference type="InterPro" id="IPR003029">
    <property type="entry name" value="S1_domain"/>
</dbReference>
<dbReference type="PROSITE" id="PS50126">
    <property type="entry name" value="S1"/>
    <property type="match status" value="1"/>
</dbReference>
<name>A0A410MJI1_9BACI</name>
<evidence type="ECO:0000313" key="3">
    <source>
        <dbReference type="Proteomes" id="UP000287756"/>
    </source>
</evidence>